<accession>A0ABZ0Z6V3</accession>
<protein>
    <submittedName>
        <fullName evidence="2">Uncharacterized protein</fullName>
    </submittedName>
</protein>
<dbReference type="EMBL" id="OR769223">
    <property type="protein sequence ID" value="WQJ53758.1"/>
    <property type="molecule type" value="Genomic_DNA"/>
</dbReference>
<proteinExistence type="predicted"/>
<evidence type="ECO:0000256" key="1">
    <source>
        <dbReference type="SAM" id="Coils"/>
    </source>
</evidence>
<evidence type="ECO:0000313" key="2">
    <source>
        <dbReference type="EMBL" id="WQJ53758.1"/>
    </source>
</evidence>
<keyword evidence="3" id="KW-1185">Reference proteome</keyword>
<reference evidence="2 3" key="1">
    <citation type="submission" date="2023-11" db="EMBL/GenBank/DDBJ databases">
        <authorList>
            <person name="Cook R."/>
            <person name="Crisci M."/>
            <person name="Pye H."/>
            <person name="Adriaenssens E."/>
            <person name="Santini J."/>
        </authorList>
    </citation>
    <scope>NUCLEOTIDE SEQUENCE [LARGE SCALE GENOMIC DNA]</scope>
    <source>
        <strain evidence="2">Lak_Megaphage_Sonny</strain>
    </source>
</reference>
<dbReference type="Proteomes" id="UP001358193">
    <property type="component" value="Segment"/>
</dbReference>
<evidence type="ECO:0000313" key="3">
    <source>
        <dbReference type="Proteomes" id="UP001358193"/>
    </source>
</evidence>
<organism evidence="2 3">
    <name type="scientific">phage Lak_Megaphage_Sonny</name>
    <dbReference type="NCBI Taxonomy" id="3109229"/>
    <lineage>
        <taxon>Viruses</taxon>
        <taxon>Duplodnaviria</taxon>
        <taxon>Heunggongvirae</taxon>
        <taxon>Uroviricota</taxon>
        <taxon>Caudoviricetes</taxon>
        <taxon>Caudoviricetes code 15 clade</taxon>
    </lineage>
</organism>
<name>A0ABZ0Z6V3_9CAUD</name>
<sequence length="144" mass="16626">MAITRNELVAKYQQAKAKIQELENKKYDYKISRPCDPFGKVCNMNIESVVRAGASIHDQDKTLNECIKLYGVTEADMSIEKRKFLGYTVNEWDNDLKLRVQEIHDGQELEKYHKVAELLSKNFTDDDKFAMDMQEVSTIGISLD</sequence>
<feature type="coiled-coil region" evidence="1">
    <location>
        <begin position="5"/>
        <end position="32"/>
    </location>
</feature>
<keyword evidence="1" id="KW-0175">Coiled coil</keyword>